<dbReference type="InterPro" id="IPR050951">
    <property type="entry name" value="Retrovirus_Pol_polyprotein"/>
</dbReference>
<reference evidence="2 3" key="1">
    <citation type="submission" date="2015-12" db="EMBL/GenBank/DDBJ databases">
        <title>Draft genome sequence of Moniliophthora roreri, the causal agent of frosty pod rot of cacao.</title>
        <authorList>
            <person name="Aime M.C."/>
            <person name="Diaz-Valderrama J.R."/>
            <person name="Kijpornyongpan T."/>
            <person name="Phillips-Mora W."/>
        </authorList>
    </citation>
    <scope>NUCLEOTIDE SEQUENCE [LARGE SCALE GENOMIC DNA]</scope>
    <source>
        <strain evidence="2 3">MCA 2952</strain>
    </source>
</reference>
<dbReference type="Proteomes" id="UP000054988">
    <property type="component" value="Unassembled WGS sequence"/>
</dbReference>
<dbReference type="Gene3D" id="3.10.10.10">
    <property type="entry name" value="HIV Type 1 Reverse Transcriptase, subunit A, domain 1"/>
    <property type="match status" value="1"/>
</dbReference>
<accession>A0A0W0FG47</accession>
<dbReference type="EMBL" id="LATX01001992">
    <property type="protein sequence ID" value="KTB35308.1"/>
    <property type="molecule type" value="Genomic_DNA"/>
</dbReference>
<dbReference type="InterPro" id="IPR043502">
    <property type="entry name" value="DNA/RNA_pol_sf"/>
</dbReference>
<comment type="caution">
    <text evidence="2">The sequence shown here is derived from an EMBL/GenBank/DDBJ whole genome shotgun (WGS) entry which is preliminary data.</text>
</comment>
<evidence type="ECO:0000313" key="3">
    <source>
        <dbReference type="Proteomes" id="UP000054988"/>
    </source>
</evidence>
<organism evidence="2 3">
    <name type="scientific">Moniliophthora roreri</name>
    <name type="common">Frosty pod rot fungus</name>
    <name type="synonym">Monilia roreri</name>
    <dbReference type="NCBI Taxonomy" id="221103"/>
    <lineage>
        <taxon>Eukaryota</taxon>
        <taxon>Fungi</taxon>
        <taxon>Dikarya</taxon>
        <taxon>Basidiomycota</taxon>
        <taxon>Agaricomycotina</taxon>
        <taxon>Agaricomycetes</taxon>
        <taxon>Agaricomycetidae</taxon>
        <taxon>Agaricales</taxon>
        <taxon>Marasmiineae</taxon>
        <taxon>Marasmiaceae</taxon>
        <taxon>Moniliophthora</taxon>
    </lineage>
</organism>
<dbReference type="AlphaFoldDB" id="A0A0W0FG47"/>
<evidence type="ECO:0000259" key="1">
    <source>
        <dbReference type="Pfam" id="PF17921"/>
    </source>
</evidence>
<proteinExistence type="predicted"/>
<sequence length="699" mass="80691">MFLVVKKNGLVWLVINLEELNAVTIQDSLLPPNVNKFAEDFLGYAAYGLFDLFSGFDARWVDVKSRPLQVFHSPAGARQQCTLVQGYTNSVQEFQHCVKHTLKGPRSRYGEAPIVENPQIQRFVWEYVLNLDKLLAMLINSGMTASGTKAVLIAYHLKIVGMIVGLEGWIISPDFVEKVRNWKEPEDVSEVRQFLGVVGVGRRWIRGFVLIAKPITLLLHKPDDADTLFVFTGEAKEAMQELIHRVTTAPVLIWIDYEIAVKIQRFGRSTDEGLVVVGVDSLWKGAGWAVYQIRDGKKRPAIYGSCMFNEREQNYGQPKSELYGMLKLPDDVPNTPILRWISWIRLFDFELRHVPANSHQLEDSLSRRPPAPGDRQKEAEDQEKFLDVFLNSVYQDSLLPKEERSLISVARYIFESLFIRLLSTSTRDWSVGGNTPVYQKSSSFTPEPFQVSNLLLDCSCLTETVEDMEAKDYIHPLPDFHVHNSSSKGTDFFLFGDEVVELKFTSYERYVQNIPHADYPSSSGHRFGVKDQDREELFTELRKYFLEEELPGRCVTNKMKLRFRKLAHRYFLHHDRLWYALKKKSDRLPRLVIEDIVKRGEVIAEVHLQAGHKGRDATYNLLIDRFYWPNLYDMVAYFVQSCIECQKFIQEIPHIPYSASWQVPLLRHFNIDCIHMPSGIRGFEYIVQAVEPTILWPEA</sequence>
<dbReference type="PANTHER" id="PTHR37984">
    <property type="entry name" value="PROTEIN CBG26694"/>
    <property type="match status" value="1"/>
</dbReference>
<dbReference type="SUPFAM" id="SSF56672">
    <property type="entry name" value="DNA/RNA polymerases"/>
    <property type="match status" value="1"/>
</dbReference>
<dbReference type="InterPro" id="IPR043128">
    <property type="entry name" value="Rev_trsase/Diguanyl_cyclase"/>
</dbReference>
<dbReference type="Gene3D" id="1.10.340.70">
    <property type="match status" value="1"/>
</dbReference>
<dbReference type="PANTHER" id="PTHR37984:SF5">
    <property type="entry name" value="PROTEIN NYNRIN-LIKE"/>
    <property type="match status" value="1"/>
</dbReference>
<name>A0A0W0FG47_MONRR</name>
<evidence type="ECO:0000313" key="2">
    <source>
        <dbReference type="EMBL" id="KTB35308.1"/>
    </source>
</evidence>
<protein>
    <submittedName>
        <fullName evidence="2">Putative polyprotein</fullName>
    </submittedName>
</protein>
<dbReference type="Gene3D" id="3.30.70.270">
    <property type="match status" value="2"/>
</dbReference>
<feature type="domain" description="Integrase zinc-binding" evidence="1">
    <location>
        <begin position="599"/>
        <end position="647"/>
    </location>
</feature>
<dbReference type="InterPro" id="IPR041588">
    <property type="entry name" value="Integrase_H2C2"/>
</dbReference>
<dbReference type="Pfam" id="PF17921">
    <property type="entry name" value="Integrase_H2C2"/>
    <property type="match status" value="1"/>
</dbReference>
<gene>
    <name evidence="2" type="ORF">WG66_12131</name>
</gene>